<dbReference type="Gene3D" id="3.40.50.1980">
    <property type="entry name" value="Nitrogenase molybdenum iron protein domain"/>
    <property type="match status" value="3"/>
</dbReference>
<dbReference type="EMBL" id="AP018449">
    <property type="protein sequence ID" value="BBB89707.1"/>
    <property type="molecule type" value="Genomic_DNA"/>
</dbReference>
<dbReference type="PANTHER" id="PTHR42956">
    <property type="entry name" value="NITROGENASE IRON-MOLYBDENUM COFACTOR BIOSYNTHESIS PROTEIN NIFE"/>
    <property type="match status" value="1"/>
</dbReference>
<name>A0A348AF59_9FIRM</name>
<evidence type="ECO:0000313" key="3">
    <source>
        <dbReference type="Proteomes" id="UP000276437"/>
    </source>
</evidence>
<dbReference type="AlphaFoldDB" id="A0A348AF59"/>
<feature type="domain" description="Nitrogenase/oxidoreductase component 1" evidence="1">
    <location>
        <begin position="52"/>
        <end position="452"/>
    </location>
</feature>
<sequence>MPINLTVTSAGTRETRLGSITGYAGDLQDLVNQSKCGTLKEKERCFSQSSSCDAGCALGQLASITDVAVINHAPSGCTAMSSTVIVNHTQLAAKRGVPYDTVFLGTDMDESDTIFGATTDLREIIIQTYNRYKPKAIFVGTSCVSGIIGEDVDSVIAELKAELPIPLAPVHCEGFKSRVWASGFDAADHAVLTSIVKPPQTKRNVINFKNFNESARREIIDIFANFGVEPFFFYANSTIEELSHLSEALATVSICGTLGTYLGNGLEQEYGVPYIKTINPLGIVGFETWLREIGRVIQQEAAVEAYIERERAFYLPKIEEIKKELRGIRAVLGMGASFAFQVSRVLQELGIEVVWVASWHFDRKYDNNEIPPYLEYLLKNNPDLKVSVSDQQNFEILNILHTHKPDIYIARHPGTTVWAIKQGIPAFFHADEYKSFGYRGTLDFAQTILDTIRNRSFEKNLAARITLPYSDWWYKQDNAAFLKQDKEDWK</sequence>
<gene>
    <name evidence="2" type="primary">nifD_8</name>
    <name evidence="2" type="ORF">MAMMFC1_00340</name>
</gene>
<accession>A0A348AF59</accession>
<dbReference type="Pfam" id="PF00148">
    <property type="entry name" value="Oxidored_nitro"/>
    <property type="match status" value="1"/>
</dbReference>
<dbReference type="InterPro" id="IPR000510">
    <property type="entry name" value="Nase/OxRdtase_comp1"/>
</dbReference>
<dbReference type="KEGG" id="mana:MAMMFC1_00340"/>
<dbReference type="InterPro" id="IPR049939">
    <property type="entry name" value="NifE-like"/>
</dbReference>
<evidence type="ECO:0000259" key="1">
    <source>
        <dbReference type="Pfam" id="PF00148"/>
    </source>
</evidence>
<dbReference type="PANTHER" id="PTHR42956:SF1">
    <property type="entry name" value="NITROGENASE IRON-MOLYBDENUM COFACTOR BIOSYNTHESIS PROTEIN NIFE"/>
    <property type="match status" value="1"/>
</dbReference>
<dbReference type="Proteomes" id="UP000276437">
    <property type="component" value="Chromosome"/>
</dbReference>
<reference evidence="2 3" key="1">
    <citation type="journal article" date="2018" name="Int. J. Syst. Evol. Microbiol.">
        <title>Methylomusa anaerophila gen. nov., sp. nov., an anaerobic methanol-utilizing bacterium isolated from a microbial fuel cell.</title>
        <authorList>
            <person name="Amano N."/>
            <person name="Yamamuro A."/>
            <person name="Miyahara M."/>
            <person name="Kouzuma A."/>
            <person name="Abe T."/>
            <person name="Watanabe K."/>
        </authorList>
    </citation>
    <scope>NUCLEOTIDE SEQUENCE [LARGE SCALE GENOMIC DNA]</scope>
    <source>
        <strain evidence="2 3">MMFC1</strain>
    </source>
</reference>
<protein>
    <submittedName>
        <fullName evidence="2">Nitrogenase molybdenum-iron protein alpha chain</fullName>
        <ecNumber evidence="2">1.18.6.1</ecNumber>
    </submittedName>
</protein>
<proteinExistence type="predicted"/>
<dbReference type="SUPFAM" id="SSF53807">
    <property type="entry name" value="Helical backbone' metal receptor"/>
    <property type="match status" value="1"/>
</dbReference>
<organism evidence="2 3">
    <name type="scientific">Methylomusa anaerophila</name>
    <dbReference type="NCBI Taxonomy" id="1930071"/>
    <lineage>
        <taxon>Bacteria</taxon>
        <taxon>Bacillati</taxon>
        <taxon>Bacillota</taxon>
        <taxon>Negativicutes</taxon>
        <taxon>Selenomonadales</taxon>
        <taxon>Sporomusaceae</taxon>
        <taxon>Methylomusa</taxon>
    </lineage>
</organism>
<keyword evidence="2" id="KW-0560">Oxidoreductase</keyword>
<dbReference type="EC" id="1.18.6.1" evidence="2"/>
<evidence type="ECO:0000313" key="2">
    <source>
        <dbReference type="EMBL" id="BBB89707.1"/>
    </source>
</evidence>
<dbReference type="GO" id="GO:0016163">
    <property type="term" value="F:nitrogenase activity"/>
    <property type="evidence" value="ECO:0007669"/>
    <property type="project" value="UniProtKB-EC"/>
</dbReference>
<keyword evidence="3" id="KW-1185">Reference proteome</keyword>
<dbReference type="RefSeq" id="WP_126305918.1">
    <property type="nucleotide sequence ID" value="NZ_AP018449.1"/>
</dbReference>
<dbReference type="OrthoDB" id="9767044at2"/>